<keyword evidence="3" id="KW-1185">Reference proteome</keyword>
<proteinExistence type="predicted"/>
<feature type="region of interest" description="Disordered" evidence="1">
    <location>
        <begin position="1"/>
        <end position="31"/>
    </location>
</feature>
<name>A0ABP6AMA2_STRLO</name>
<dbReference type="Proteomes" id="UP001501777">
    <property type="component" value="Unassembled WGS sequence"/>
</dbReference>
<accession>A0ABP6AMA2</accession>
<feature type="compositionally biased region" description="Polar residues" evidence="1">
    <location>
        <begin position="10"/>
        <end position="21"/>
    </location>
</feature>
<gene>
    <name evidence="2" type="ORF">GCM10010276_80560</name>
</gene>
<sequence>MLLTACVGAGTTSCSDNSGTPSTSHSKAASAASSVASAVSSAVPSLASQGASALASASAEAKRRLDEVKNAINAKDDVHLGAPAPDAEGRSTVAVSAHNSADSAKSFLVQIDFRDEGGNLLDTTVVTLSDVGAGKDGKATARSNRKLSGPVRAEVARALRY</sequence>
<evidence type="ECO:0000313" key="3">
    <source>
        <dbReference type="Proteomes" id="UP001501777"/>
    </source>
</evidence>
<dbReference type="EMBL" id="BAAASG010000025">
    <property type="protein sequence ID" value="GAA2518580.1"/>
    <property type="molecule type" value="Genomic_DNA"/>
</dbReference>
<evidence type="ECO:0000313" key="2">
    <source>
        <dbReference type="EMBL" id="GAA2518580.1"/>
    </source>
</evidence>
<comment type="caution">
    <text evidence="2">The sequence shown here is derived from an EMBL/GenBank/DDBJ whole genome shotgun (WGS) entry which is preliminary data.</text>
</comment>
<feature type="compositionally biased region" description="Low complexity" evidence="1">
    <location>
        <begin position="22"/>
        <end position="31"/>
    </location>
</feature>
<evidence type="ECO:0000256" key="1">
    <source>
        <dbReference type="SAM" id="MobiDB-lite"/>
    </source>
</evidence>
<evidence type="ECO:0008006" key="4">
    <source>
        <dbReference type="Google" id="ProtNLM"/>
    </source>
</evidence>
<feature type="region of interest" description="Disordered" evidence="1">
    <location>
        <begin position="72"/>
        <end position="91"/>
    </location>
</feature>
<protein>
    <recommendedName>
        <fullName evidence="4">Lipoprotein</fullName>
    </recommendedName>
</protein>
<organism evidence="2 3">
    <name type="scientific">Streptomyces longisporus</name>
    <dbReference type="NCBI Taxonomy" id="1948"/>
    <lineage>
        <taxon>Bacteria</taxon>
        <taxon>Bacillati</taxon>
        <taxon>Actinomycetota</taxon>
        <taxon>Actinomycetes</taxon>
        <taxon>Kitasatosporales</taxon>
        <taxon>Streptomycetaceae</taxon>
        <taxon>Streptomyces</taxon>
    </lineage>
</organism>
<reference evidence="3" key="1">
    <citation type="journal article" date="2019" name="Int. J. Syst. Evol. Microbiol.">
        <title>The Global Catalogue of Microorganisms (GCM) 10K type strain sequencing project: providing services to taxonomists for standard genome sequencing and annotation.</title>
        <authorList>
            <consortium name="The Broad Institute Genomics Platform"/>
            <consortium name="The Broad Institute Genome Sequencing Center for Infectious Disease"/>
            <person name="Wu L."/>
            <person name="Ma J."/>
        </authorList>
    </citation>
    <scope>NUCLEOTIDE SEQUENCE [LARGE SCALE GENOMIC DNA]</scope>
    <source>
        <strain evidence="3">JCM 4395</strain>
    </source>
</reference>